<dbReference type="EMBL" id="WIUZ02000007">
    <property type="protein sequence ID" value="KAF9785327.1"/>
    <property type="molecule type" value="Genomic_DNA"/>
</dbReference>
<dbReference type="PROSITE" id="PS00108">
    <property type="entry name" value="PROTEIN_KINASE_ST"/>
    <property type="match status" value="1"/>
</dbReference>
<reference evidence="2" key="1">
    <citation type="journal article" date="2020" name="Nat. Commun.">
        <title>Large-scale genome sequencing of mycorrhizal fungi provides insights into the early evolution of symbiotic traits.</title>
        <authorList>
            <person name="Miyauchi S."/>
            <person name="Kiss E."/>
            <person name="Kuo A."/>
            <person name="Drula E."/>
            <person name="Kohler A."/>
            <person name="Sanchez-Garcia M."/>
            <person name="Morin E."/>
            <person name="Andreopoulos B."/>
            <person name="Barry K.W."/>
            <person name="Bonito G."/>
            <person name="Buee M."/>
            <person name="Carver A."/>
            <person name="Chen C."/>
            <person name="Cichocki N."/>
            <person name="Clum A."/>
            <person name="Culley D."/>
            <person name="Crous P.W."/>
            <person name="Fauchery L."/>
            <person name="Girlanda M."/>
            <person name="Hayes R.D."/>
            <person name="Keri Z."/>
            <person name="LaButti K."/>
            <person name="Lipzen A."/>
            <person name="Lombard V."/>
            <person name="Magnuson J."/>
            <person name="Maillard F."/>
            <person name="Murat C."/>
            <person name="Nolan M."/>
            <person name="Ohm R.A."/>
            <person name="Pangilinan J."/>
            <person name="Pereira M.F."/>
            <person name="Perotto S."/>
            <person name="Peter M."/>
            <person name="Pfister S."/>
            <person name="Riley R."/>
            <person name="Sitrit Y."/>
            <person name="Stielow J.B."/>
            <person name="Szollosi G."/>
            <person name="Zifcakova L."/>
            <person name="Stursova M."/>
            <person name="Spatafora J.W."/>
            <person name="Tedersoo L."/>
            <person name="Vaario L.M."/>
            <person name="Yamada A."/>
            <person name="Yan M."/>
            <person name="Wang P."/>
            <person name="Xu J."/>
            <person name="Bruns T."/>
            <person name="Baldrian P."/>
            <person name="Vilgalys R."/>
            <person name="Dunand C."/>
            <person name="Henrissat B."/>
            <person name="Grigoriev I.V."/>
            <person name="Hibbett D."/>
            <person name="Nagy L.G."/>
            <person name="Martin F.M."/>
        </authorList>
    </citation>
    <scope>NUCLEOTIDE SEQUENCE</scope>
    <source>
        <strain evidence="2">UH-Tt-Lm1</strain>
    </source>
</reference>
<proteinExistence type="predicted"/>
<evidence type="ECO:0000313" key="3">
    <source>
        <dbReference type="Proteomes" id="UP000736335"/>
    </source>
</evidence>
<keyword evidence="2" id="KW-0808">Transferase</keyword>
<gene>
    <name evidence="2" type="ORF">BJ322DRAFT_1006256</name>
</gene>
<evidence type="ECO:0000259" key="1">
    <source>
        <dbReference type="PROSITE" id="PS50011"/>
    </source>
</evidence>
<dbReference type="GO" id="GO:0005524">
    <property type="term" value="F:ATP binding"/>
    <property type="evidence" value="ECO:0007669"/>
    <property type="project" value="InterPro"/>
</dbReference>
<dbReference type="PROSITE" id="PS50011">
    <property type="entry name" value="PROTEIN_KINASE_DOM"/>
    <property type="match status" value="1"/>
</dbReference>
<keyword evidence="2" id="KW-0418">Kinase</keyword>
<dbReference type="PANTHER" id="PTHR44329:SF261">
    <property type="entry name" value="ZINC FINGER CONTAINING PROTEIN KINASE-RELATED"/>
    <property type="match status" value="1"/>
</dbReference>
<dbReference type="SUPFAM" id="SSF56112">
    <property type="entry name" value="Protein kinase-like (PK-like)"/>
    <property type="match status" value="1"/>
</dbReference>
<protein>
    <submittedName>
        <fullName evidence="2">Kinase-like domain-containing protein</fullName>
    </submittedName>
</protein>
<keyword evidence="3" id="KW-1185">Reference proteome</keyword>
<dbReference type="InterPro" id="IPR000719">
    <property type="entry name" value="Prot_kinase_dom"/>
</dbReference>
<sequence>MSQTLGRFDLPLRTRASCLRQLYKTCGHHKLIPRSLEVSIFYYRNGSPTYSGGYADVYKGKHRGKDVAVKVIRTCSKSDIKKLFAAKVVIWKTLQHPHVLPLIGVTTSKGRFAMVSEWMNNGNINEFVKANPDINRLKLLGGVAKGLIYIHQQGMIHGDLKGANIVIDQTGNALLADFGLLTIVSNMANSSPPAQGGTTRWMSPELIYPEQYGFETSRPTVSSDCYALGMVIYETISGNRPFHTDKVPATIAKVLRGVHPHRGVGFADDLWGMLKRCWKTRADERPGVEDVLRCLKTNSNFSVQPYPGMDLAKESCPVPISVSPPFIHS</sequence>
<comment type="caution">
    <text evidence="2">The sequence shown here is derived from an EMBL/GenBank/DDBJ whole genome shotgun (WGS) entry which is preliminary data.</text>
</comment>
<dbReference type="Proteomes" id="UP000736335">
    <property type="component" value="Unassembled WGS sequence"/>
</dbReference>
<dbReference type="AlphaFoldDB" id="A0A9P6HEN4"/>
<organism evidence="2 3">
    <name type="scientific">Thelephora terrestris</name>
    <dbReference type="NCBI Taxonomy" id="56493"/>
    <lineage>
        <taxon>Eukaryota</taxon>
        <taxon>Fungi</taxon>
        <taxon>Dikarya</taxon>
        <taxon>Basidiomycota</taxon>
        <taxon>Agaricomycotina</taxon>
        <taxon>Agaricomycetes</taxon>
        <taxon>Thelephorales</taxon>
        <taxon>Thelephoraceae</taxon>
        <taxon>Thelephora</taxon>
    </lineage>
</organism>
<dbReference type="PRINTS" id="PR00109">
    <property type="entry name" value="TYRKINASE"/>
</dbReference>
<dbReference type="InterPro" id="IPR008271">
    <property type="entry name" value="Ser/Thr_kinase_AS"/>
</dbReference>
<dbReference type="InterPro" id="IPR051681">
    <property type="entry name" value="Ser/Thr_Kinases-Pseudokinases"/>
</dbReference>
<dbReference type="InterPro" id="IPR011009">
    <property type="entry name" value="Kinase-like_dom_sf"/>
</dbReference>
<dbReference type="Pfam" id="PF07714">
    <property type="entry name" value="PK_Tyr_Ser-Thr"/>
    <property type="match status" value="1"/>
</dbReference>
<feature type="domain" description="Protein kinase" evidence="1">
    <location>
        <begin position="43"/>
        <end position="301"/>
    </location>
</feature>
<dbReference type="SMART" id="SM00220">
    <property type="entry name" value="S_TKc"/>
    <property type="match status" value="1"/>
</dbReference>
<dbReference type="OrthoDB" id="10252171at2759"/>
<dbReference type="PANTHER" id="PTHR44329">
    <property type="entry name" value="SERINE/THREONINE-PROTEIN KINASE TNNI3K-RELATED"/>
    <property type="match status" value="1"/>
</dbReference>
<reference evidence="2" key="2">
    <citation type="submission" date="2020-11" db="EMBL/GenBank/DDBJ databases">
        <authorList>
            <consortium name="DOE Joint Genome Institute"/>
            <person name="Kuo A."/>
            <person name="Miyauchi S."/>
            <person name="Kiss E."/>
            <person name="Drula E."/>
            <person name="Kohler A."/>
            <person name="Sanchez-Garcia M."/>
            <person name="Andreopoulos B."/>
            <person name="Barry K.W."/>
            <person name="Bonito G."/>
            <person name="Buee M."/>
            <person name="Carver A."/>
            <person name="Chen C."/>
            <person name="Cichocki N."/>
            <person name="Clum A."/>
            <person name="Culley D."/>
            <person name="Crous P.W."/>
            <person name="Fauchery L."/>
            <person name="Girlanda M."/>
            <person name="Hayes R."/>
            <person name="Keri Z."/>
            <person name="Labutti K."/>
            <person name="Lipzen A."/>
            <person name="Lombard V."/>
            <person name="Magnuson J."/>
            <person name="Maillard F."/>
            <person name="Morin E."/>
            <person name="Murat C."/>
            <person name="Nolan M."/>
            <person name="Ohm R."/>
            <person name="Pangilinan J."/>
            <person name="Pereira M."/>
            <person name="Perotto S."/>
            <person name="Peter M."/>
            <person name="Riley R."/>
            <person name="Sitrit Y."/>
            <person name="Stielow B."/>
            <person name="Szollosi G."/>
            <person name="Zifcakova L."/>
            <person name="Stursova M."/>
            <person name="Spatafora J.W."/>
            <person name="Tedersoo L."/>
            <person name="Vaario L.-M."/>
            <person name="Yamada A."/>
            <person name="Yan M."/>
            <person name="Wang P."/>
            <person name="Xu J."/>
            <person name="Bruns T."/>
            <person name="Baldrian P."/>
            <person name="Vilgalys R."/>
            <person name="Henrissat B."/>
            <person name="Grigoriev I.V."/>
            <person name="Hibbett D."/>
            <person name="Nagy L.G."/>
            <person name="Martin F.M."/>
        </authorList>
    </citation>
    <scope>NUCLEOTIDE SEQUENCE</scope>
    <source>
        <strain evidence="2">UH-Tt-Lm1</strain>
    </source>
</reference>
<dbReference type="InterPro" id="IPR001245">
    <property type="entry name" value="Ser-Thr/Tyr_kinase_cat_dom"/>
</dbReference>
<dbReference type="GO" id="GO:0004674">
    <property type="term" value="F:protein serine/threonine kinase activity"/>
    <property type="evidence" value="ECO:0007669"/>
    <property type="project" value="TreeGrafter"/>
</dbReference>
<dbReference type="Gene3D" id="1.10.510.10">
    <property type="entry name" value="Transferase(Phosphotransferase) domain 1"/>
    <property type="match status" value="1"/>
</dbReference>
<name>A0A9P6HEN4_9AGAM</name>
<evidence type="ECO:0000313" key="2">
    <source>
        <dbReference type="EMBL" id="KAF9785327.1"/>
    </source>
</evidence>
<accession>A0A9P6HEN4</accession>